<dbReference type="RefSeq" id="WP_114338603.1">
    <property type="nucleotide sequence ID" value="NZ_QPID01000006.1"/>
</dbReference>
<evidence type="ECO:0008006" key="4">
    <source>
        <dbReference type="Google" id="ProtNLM"/>
    </source>
</evidence>
<evidence type="ECO:0000313" key="3">
    <source>
        <dbReference type="Proteomes" id="UP000252558"/>
    </source>
</evidence>
<proteinExistence type="predicted"/>
<evidence type="ECO:0000256" key="1">
    <source>
        <dbReference type="SAM" id="SignalP"/>
    </source>
</evidence>
<reference evidence="2 3" key="1">
    <citation type="submission" date="2018-07" db="EMBL/GenBank/DDBJ databases">
        <title>Corallincola holothuriorum sp. nov., a new facultative anaerobe isolated from sea cucumber Apostichopus japonicus.</title>
        <authorList>
            <person name="Xia H."/>
        </authorList>
    </citation>
    <scope>NUCLEOTIDE SEQUENCE [LARGE SCALE GENOMIC DNA]</scope>
    <source>
        <strain evidence="2 3">C4</strain>
    </source>
</reference>
<dbReference type="PROSITE" id="PS51257">
    <property type="entry name" value="PROKAR_LIPOPROTEIN"/>
    <property type="match status" value="1"/>
</dbReference>
<sequence>MKAIILASFTALVLSGCVSVDVDAVQRVSVKEARNTQPIDGTAATCSSMGELTKSCDNWDGANKEIEIDGHKMRIGANEAGTTVLIMFHSDDCGVSELPCMTGASNTAYKLLKRHYENADINIISVQAFAVGEYVAGYLITLDKDGFSVFENAS</sequence>
<evidence type="ECO:0000313" key="2">
    <source>
        <dbReference type="EMBL" id="RCU49608.1"/>
    </source>
</evidence>
<dbReference type="AlphaFoldDB" id="A0A368NGJ6"/>
<feature type="chain" id="PRO_5016570310" description="Lipoprotein" evidence="1">
    <location>
        <begin position="21"/>
        <end position="154"/>
    </location>
</feature>
<feature type="signal peptide" evidence="1">
    <location>
        <begin position="1"/>
        <end position="20"/>
    </location>
</feature>
<dbReference type="EMBL" id="QPID01000006">
    <property type="protein sequence ID" value="RCU49608.1"/>
    <property type="molecule type" value="Genomic_DNA"/>
</dbReference>
<name>A0A368NGJ6_9GAMM</name>
<accession>A0A368NGJ6</accession>
<keyword evidence="3" id="KW-1185">Reference proteome</keyword>
<comment type="caution">
    <text evidence="2">The sequence shown here is derived from an EMBL/GenBank/DDBJ whole genome shotgun (WGS) entry which is preliminary data.</text>
</comment>
<keyword evidence="1" id="KW-0732">Signal</keyword>
<dbReference type="Proteomes" id="UP000252558">
    <property type="component" value="Unassembled WGS sequence"/>
</dbReference>
<protein>
    <recommendedName>
        <fullName evidence="4">Lipoprotein</fullName>
    </recommendedName>
</protein>
<gene>
    <name evidence="2" type="ORF">DU002_11885</name>
</gene>
<organism evidence="2 3">
    <name type="scientific">Corallincola holothuriorum</name>
    <dbReference type="NCBI Taxonomy" id="2282215"/>
    <lineage>
        <taxon>Bacteria</taxon>
        <taxon>Pseudomonadati</taxon>
        <taxon>Pseudomonadota</taxon>
        <taxon>Gammaproteobacteria</taxon>
        <taxon>Alteromonadales</taxon>
        <taxon>Psychromonadaceae</taxon>
        <taxon>Corallincola</taxon>
    </lineage>
</organism>